<dbReference type="Pfam" id="PF07690">
    <property type="entry name" value="MFS_1"/>
    <property type="match status" value="1"/>
</dbReference>
<dbReference type="Gene3D" id="1.20.1250.20">
    <property type="entry name" value="MFS general substrate transporter like domains"/>
    <property type="match status" value="2"/>
</dbReference>
<sequence>MLSNEKTAGDGATTINDATVNDFNVPQCPPHTTESKLMRRIDLHVIPFLCILYLLAFLDRVNIGNANVYGLAKDLKLKGHEYNVALVVFFVPYILFEIPSNVLLKHFKPRLWLSFNMFGFGVVTMCQGFVKNYAGLLVTRTLLGVFETGMFPGCFYLISMWYKRSEAQKRYTFFFGSTTLAGAFGGLIAAGIGHMDGTAGYKGWRWIFILEGLLTAVIAILFFFILPNFPEDTKWLTPEEKTYVAARLQVDQGKAALERKMTGRDVARLFKDWKIYPGAFMYMGTLVAAYGYAYFSPTLIKTYGYSPIHTQLFSVPPWAAAFVVAMTVAALSDKVKMRMPFALFCTTLALIGFCILVSVHDNIDLQYGALFLVTCGSYSSMPLLICWFTMNLGGHHRRSVGTAWMISVGNIGGIIAVFAFLQADAPKYIKGYSICLAFDVLALVTIVTYAIMCLSANRKRRRGGPSHLTEEEKTDLGDMNPDYRYLL</sequence>
<dbReference type="OrthoDB" id="2985014at2759"/>
<keyword evidence="2" id="KW-0813">Transport</keyword>
<accession>A0A6A7C915</accession>
<feature type="transmembrane region" description="Helical" evidence="6">
    <location>
        <begin position="402"/>
        <end position="423"/>
    </location>
</feature>
<dbReference type="Proteomes" id="UP000799421">
    <property type="component" value="Unassembled WGS sequence"/>
</dbReference>
<keyword evidence="5 6" id="KW-0472">Membrane</keyword>
<evidence type="ECO:0000259" key="7">
    <source>
        <dbReference type="PROSITE" id="PS50850"/>
    </source>
</evidence>
<feature type="transmembrane region" description="Helical" evidence="6">
    <location>
        <begin position="204"/>
        <end position="226"/>
    </location>
</feature>
<feature type="transmembrane region" description="Helical" evidence="6">
    <location>
        <begin position="142"/>
        <end position="159"/>
    </location>
</feature>
<name>A0A6A7C915_9PEZI</name>
<dbReference type="InterPro" id="IPR011701">
    <property type="entry name" value="MFS"/>
</dbReference>
<keyword evidence="3 6" id="KW-0812">Transmembrane</keyword>
<dbReference type="InterPro" id="IPR036259">
    <property type="entry name" value="MFS_trans_sf"/>
</dbReference>
<evidence type="ECO:0000313" key="8">
    <source>
        <dbReference type="EMBL" id="KAF2864011.1"/>
    </source>
</evidence>
<dbReference type="SUPFAM" id="SSF103473">
    <property type="entry name" value="MFS general substrate transporter"/>
    <property type="match status" value="1"/>
</dbReference>
<dbReference type="PANTHER" id="PTHR43791:SF46">
    <property type="entry name" value="MAJOR FACILITATOR SUPERFAMILY (MFS) PROFILE DOMAIN-CONTAINING PROTEIN-RELATED"/>
    <property type="match status" value="1"/>
</dbReference>
<evidence type="ECO:0000256" key="1">
    <source>
        <dbReference type="ARBA" id="ARBA00004141"/>
    </source>
</evidence>
<dbReference type="InterPro" id="IPR020846">
    <property type="entry name" value="MFS_dom"/>
</dbReference>
<feature type="transmembrane region" description="Helical" evidence="6">
    <location>
        <begin position="171"/>
        <end position="192"/>
    </location>
</feature>
<comment type="subcellular location">
    <subcellularLocation>
        <location evidence="1">Membrane</location>
        <topology evidence="1">Multi-pass membrane protein</topology>
    </subcellularLocation>
</comment>
<dbReference type="PANTHER" id="PTHR43791">
    <property type="entry name" value="PERMEASE-RELATED"/>
    <property type="match status" value="1"/>
</dbReference>
<feature type="transmembrane region" description="Helical" evidence="6">
    <location>
        <begin position="365"/>
        <end position="390"/>
    </location>
</feature>
<evidence type="ECO:0000256" key="2">
    <source>
        <dbReference type="ARBA" id="ARBA00022448"/>
    </source>
</evidence>
<evidence type="ECO:0000256" key="4">
    <source>
        <dbReference type="ARBA" id="ARBA00022989"/>
    </source>
</evidence>
<evidence type="ECO:0000256" key="3">
    <source>
        <dbReference type="ARBA" id="ARBA00022692"/>
    </source>
</evidence>
<dbReference type="PROSITE" id="PS50850">
    <property type="entry name" value="MFS"/>
    <property type="match status" value="1"/>
</dbReference>
<dbReference type="CDD" id="cd17327">
    <property type="entry name" value="MFS_FEN2_like"/>
    <property type="match status" value="1"/>
</dbReference>
<evidence type="ECO:0000256" key="5">
    <source>
        <dbReference type="ARBA" id="ARBA00023136"/>
    </source>
</evidence>
<keyword evidence="9" id="KW-1185">Reference proteome</keyword>
<feature type="transmembrane region" description="Helical" evidence="6">
    <location>
        <begin position="275"/>
        <end position="295"/>
    </location>
</feature>
<dbReference type="AlphaFoldDB" id="A0A6A7C915"/>
<organism evidence="8 9">
    <name type="scientific">Piedraia hortae CBS 480.64</name>
    <dbReference type="NCBI Taxonomy" id="1314780"/>
    <lineage>
        <taxon>Eukaryota</taxon>
        <taxon>Fungi</taxon>
        <taxon>Dikarya</taxon>
        <taxon>Ascomycota</taxon>
        <taxon>Pezizomycotina</taxon>
        <taxon>Dothideomycetes</taxon>
        <taxon>Dothideomycetidae</taxon>
        <taxon>Capnodiales</taxon>
        <taxon>Piedraiaceae</taxon>
        <taxon>Piedraia</taxon>
    </lineage>
</organism>
<dbReference type="EMBL" id="MU005958">
    <property type="protein sequence ID" value="KAF2864011.1"/>
    <property type="molecule type" value="Genomic_DNA"/>
</dbReference>
<feature type="transmembrane region" description="Helical" evidence="6">
    <location>
        <begin position="111"/>
        <end position="130"/>
    </location>
</feature>
<evidence type="ECO:0000256" key="6">
    <source>
        <dbReference type="SAM" id="Phobius"/>
    </source>
</evidence>
<evidence type="ECO:0000313" key="9">
    <source>
        <dbReference type="Proteomes" id="UP000799421"/>
    </source>
</evidence>
<proteinExistence type="predicted"/>
<dbReference type="GO" id="GO:0022857">
    <property type="term" value="F:transmembrane transporter activity"/>
    <property type="evidence" value="ECO:0007669"/>
    <property type="project" value="InterPro"/>
</dbReference>
<feature type="transmembrane region" description="Helical" evidence="6">
    <location>
        <begin position="339"/>
        <end position="359"/>
    </location>
</feature>
<reference evidence="8" key="1">
    <citation type="journal article" date="2020" name="Stud. Mycol.">
        <title>101 Dothideomycetes genomes: a test case for predicting lifestyles and emergence of pathogens.</title>
        <authorList>
            <person name="Haridas S."/>
            <person name="Albert R."/>
            <person name="Binder M."/>
            <person name="Bloem J."/>
            <person name="Labutti K."/>
            <person name="Salamov A."/>
            <person name="Andreopoulos B."/>
            <person name="Baker S."/>
            <person name="Barry K."/>
            <person name="Bills G."/>
            <person name="Bluhm B."/>
            <person name="Cannon C."/>
            <person name="Castanera R."/>
            <person name="Culley D."/>
            <person name="Daum C."/>
            <person name="Ezra D."/>
            <person name="Gonzalez J."/>
            <person name="Henrissat B."/>
            <person name="Kuo A."/>
            <person name="Liang C."/>
            <person name="Lipzen A."/>
            <person name="Lutzoni F."/>
            <person name="Magnuson J."/>
            <person name="Mondo S."/>
            <person name="Nolan M."/>
            <person name="Ohm R."/>
            <person name="Pangilinan J."/>
            <person name="Park H.-J."/>
            <person name="Ramirez L."/>
            <person name="Alfaro M."/>
            <person name="Sun H."/>
            <person name="Tritt A."/>
            <person name="Yoshinaga Y."/>
            <person name="Zwiers L.-H."/>
            <person name="Turgeon B."/>
            <person name="Goodwin S."/>
            <person name="Spatafora J."/>
            <person name="Crous P."/>
            <person name="Grigoriev I."/>
        </authorList>
    </citation>
    <scope>NUCLEOTIDE SEQUENCE</scope>
    <source>
        <strain evidence="8">CBS 480.64</strain>
    </source>
</reference>
<protein>
    <submittedName>
        <fullName evidence="8">MFS general substrate transporter</fullName>
    </submittedName>
</protein>
<feature type="domain" description="Major facilitator superfamily (MFS) profile" evidence="7">
    <location>
        <begin position="45"/>
        <end position="460"/>
    </location>
</feature>
<feature type="transmembrane region" description="Helical" evidence="6">
    <location>
        <begin position="83"/>
        <end position="104"/>
    </location>
</feature>
<feature type="transmembrane region" description="Helical" evidence="6">
    <location>
        <begin position="315"/>
        <end position="332"/>
    </location>
</feature>
<feature type="transmembrane region" description="Helical" evidence="6">
    <location>
        <begin position="429"/>
        <end position="452"/>
    </location>
</feature>
<feature type="transmembrane region" description="Helical" evidence="6">
    <location>
        <begin position="45"/>
        <end position="63"/>
    </location>
</feature>
<gene>
    <name evidence="8" type="ORF">K470DRAFT_279842</name>
</gene>
<dbReference type="GO" id="GO:0005886">
    <property type="term" value="C:plasma membrane"/>
    <property type="evidence" value="ECO:0007669"/>
    <property type="project" value="TreeGrafter"/>
</dbReference>
<keyword evidence="4 6" id="KW-1133">Transmembrane helix</keyword>
<dbReference type="FunFam" id="1.20.1250.20:FF:000034">
    <property type="entry name" value="MFS general substrate transporter"/>
    <property type="match status" value="1"/>
</dbReference>
<dbReference type="FunFam" id="1.20.1250.20:FF:000068">
    <property type="entry name" value="MFS general substrate transporter"/>
    <property type="match status" value="1"/>
</dbReference>